<evidence type="ECO:0000313" key="4">
    <source>
        <dbReference type="Proteomes" id="UP000231960"/>
    </source>
</evidence>
<dbReference type="OrthoDB" id="1652165at2"/>
<reference evidence="3 4" key="1">
    <citation type="submission" date="2017-06" db="EMBL/GenBank/DDBJ databases">
        <title>Description of Avrilella dinanensis gen. nov. sp. nov.</title>
        <authorList>
            <person name="Leyer C."/>
            <person name="Sassi M."/>
            <person name="Minet J."/>
            <person name="Kayal S."/>
            <person name="Cattoir V."/>
        </authorList>
    </citation>
    <scope>NUCLEOTIDE SEQUENCE [LARGE SCALE GENOMIC DNA]</scope>
    <source>
        <strain evidence="3 4">UR159</strain>
    </source>
</reference>
<sequence length="601" mass="67627">MLPFHLFQVMKIYITIIILLLANSVIAQPFNEYAKNWATYFGGQGIRFISSVVDSEGNIIAIADDAHSINQIIQDENYWNQFATNPNMLYNNTIPPTISTHILQSLIVKFSPNGELLESGYLPFQTYKMRIDNYDNIYIIAQTELDNLATAGAWQTTAVNPANTIITKLNPDFSTNWCTYFPGSGCNDICFDSELNIYGVGQTDISDSITTANVFQPNFITEYNSNNHLYNNGYIFKLNNDGQLQWATYFGVGTHSFAIAYLNDEIITSFTWGDNDDSLSQYNSYYYTPNAYQQDVSRQIITKFNATTGERTYGTYLGNDGLAVTHITCDTENFYFLGIAIDELDSDLISPDGYQPNIGGSFDLYLGKFDTNVNPIWGTYIGGSDYEQTNFQENFSFKNNALYFSGITYSNEFNLSPNTYQNNNNGYGDQLMMKFSTDDARAELIWGSFFGGDNQEFYGSIVPVSDDTFYIVGNTLSQTSIATADSYQQNISFHPSYPNINFGNGFVAKFAPEDDLSVDDFNENSFSIFPNPAKDKVTIIGNFHQNSTIELYNVLGQRVLEEKVNFGSEKTLNLSNIQSGTYFLSITNNNKNSSKHKLIVK</sequence>
<dbReference type="InterPro" id="IPR052918">
    <property type="entry name" value="Motility_Chemotaxis_Reg"/>
</dbReference>
<dbReference type="InterPro" id="IPR026444">
    <property type="entry name" value="Secre_tail"/>
</dbReference>
<accession>A0A2M9R611</accession>
<feature type="domain" description="Secretion system C-terminal sorting" evidence="2">
    <location>
        <begin position="528"/>
        <end position="600"/>
    </location>
</feature>
<dbReference type="AlphaFoldDB" id="A0A2M9R611"/>
<protein>
    <recommendedName>
        <fullName evidence="2">Secretion system C-terminal sorting domain-containing protein</fullName>
    </recommendedName>
</protein>
<dbReference type="Proteomes" id="UP000231960">
    <property type="component" value="Unassembled WGS sequence"/>
</dbReference>
<evidence type="ECO:0000256" key="1">
    <source>
        <dbReference type="ARBA" id="ARBA00022729"/>
    </source>
</evidence>
<name>A0A2M9R611_9FLAO</name>
<dbReference type="PANTHER" id="PTHR35580:SF1">
    <property type="entry name" value="PHYTASE-LIKE DOMAIN-CONTAINING PROTEIN"/>
    <property type="match status" value="1"/>
</dbReference>
<evidence type="ECO:0000313" key="3">
    <source>
        <dbReference type="EMBL" id="PJR04163.1"/>
    </source>
</evidence>
<proteinExistence type="predicted"/>
<keyword evidence="4" id="KW-1185">Reference proteome</keyword>
<organism evidence="3 4">
    <name type="scientific">Avrilella dinanensis</name>
    <dbReference type="NCBI Taxonomy" id="2008672"/>
    <lineage>
        <taxon>Bacteria</taxon>
        <taxon>Pseudomonadati</taxon>
        <taxon>Bacteroidota</taxon>
        <taxon>Flavobacteriia</taxon>
        <taxon>Flavobacteriales</taxon>
        <taxon>Flavobacteriaceae</taxon>
        <taxon>Avrilella</taxon>
    </lineage>
</organism>
<comment type="caution">
    <text evidence="3">The sequence shown here is derived from an EMBL/GenBank/DDBJ whole genome shotgun (WGS) entry which is preliminary data.</text>
</comment>
<gene>
    <name evidence="3" type="ORF">CDL10_06230</name>
</gene>
<keyword evidence="1" id="KW-0732">Signal</keyword>
<dbReference type="NCBIfam" id="TIGR04183">
    <property type="entry name" value="Por_Secre_tail"/>
    <property type="match status" value="1"/>
</dbReference>
<dbReference type="EMBL" id="NIPO01000001">
    <property type="protein sequence ID" value="PJR04163.1"/>
    <property type="molecule type" value="Genomic_DNA"/>
</dbReference>
<dbReference type="PANTHER" id="PTHR35580">
    <property type="entry name" value="CELL SURFACE GLYCOPROTEIN (S-LAYER PROTEIN)-LIKE PROTEIN"/>
    <property type="match status" value="1"/>
</dbReference>
<evidence type="ECO:0000259" key="2">
    <source>
        <dbReference type="Pfam" id="PF18962"/>
    </source>
</evidence>
<dbReference type="Pfam" id="PF18962">
    <property type="entry name" value="Por_Secre_tail"/>
    <property type="match status" value="1"/>
</dbReference>